<dbReference type="Gene3D" id="2.30.30.40">
    <property type="entry name" value="SH3 Domains"/>
    <property type="match status" value="2"/>
</dbReference>
<dbReference type="InterPro" id="IPR008145">
    <property type="entry name" value="GK/Ca_channel_bsu"/>
</dbReference>
<dbReference type="GO" id="GO:0045197">
    <property type="term" value="P:establishment or maintenance of epithelial cell apical/basal polarity"/>
    <property type="evidence" value="ECO:0007669"/>
    <property type="project" value="TreeGrafter"/>
</dbReference>
<dbReference type="PROSITE" id="PS00856">
    <property type="entry name" value="GUANYLATE_KINASE_1"/>
    <property type="match status" value="1"/>
</dbReference>
<evidence type="ECO:0000259" key="10">
    <source>
        <dbReference type="PROSITE" id="PS50052"/>
    </source>
</evidence>
<dbReference type="PROSITE" id="PS50106">
    <property type="entry name" value="PDZ"/>
    <property type="match status" value="3"/>
</dbReference>
<evidence type="ECO:0000259" key="9">
    <source>
        <dbReference type="PROSITE" id="PS50002"/>
    </source>
</evidence>
<comment type="similarity">
    <text evidence="2">Belongs to the MAGUK family.</text>
</comment>
<dbReference type="InterPro" id="IPR036034">
    <property type="entry name" value="PDZ_sf"/>
</dbReference>
<organism evidence="12 13">
    <name type="scientific">Neogobius melanostomus</name>
    <name type="common">round goby</name>
    <dbReference type="NCBI Taxonomy" id="47308"/>
    <lineage>
        <taxon>Eukaryota</taxon>
        <taxon>Metazoa</taxon>
        <taxon>Chordata</taxon>
        <taxon>Craniata</taxon>
        <taxon>Vertebrata</taxon>
        <taxon>Euteleostomi</taxon>
        <taxon>Actinopterygii</taxon>
        <taxon>Neopterygii</taxon>
        <taxon>Teleostei</taxon>
        <taxon>Neoteleostei</taxon>
        <taxon>Acanthomorphata</taxon>
        <taxon>Gobiaria</taxon>
        <taxon>Gobiiformes</taxon>
        <taxon>Gobioidei</taxon>
        <taxon>Gobiidae</taxon>
        <taxon>Benthophilinae</taxon>
        <taxon>Neogobiini</taxon>
        <taxon>Neogobius</taxon>
    </lineage>
</organism>
<dbReference type="GO" id="GO:0098839">
    <property type="term" value="C:postsynaptic density membrane"/>
    <property type="evidence" value="ECO:0007669"/>
    <property type="project" value="TreeGrafter"/>
</dbReference>
<dbReference type="GO" id="GO:0097120">
    <property type="term" value="P:receptor localization to synapse"/>
    <property type="evidence" value="ECO:0007669"/>
    <property type="project" value="TreeGrafter"/>
</dbReference>
<feature type="domain" description="PDZ" evidence="11">
    <location>
        <begin position="411"/>
        <end position="518"/>
    </location>
</feature>
<feature type="domain" description="Guanylate kinase-like" evidence="10">
    <location>
        <begin position="710"/>
        <end position="885"/>
    </location>
</feature>
<evidence type="ECO:0000256" key="2">
    <source>
        <dbReference type="ARBA" id="ARBA00007014"/>
    </source>
</evidence>
<dbReference type="SMART" id="SM00326">
    <property type="entry name" value="SH3"/>
    <property type="match status" value="1"/>
</dbReference>
<feature type="domain" description="SH3" evidence="9">
    <location>
        <begin position="552"/>
        <end position="622"/>
    </location>
</feature>
<feature type="region of interest" description="Disordered" evidence="8">
    <location>
        <begin position="675"/>
        <end position="694"/>
    </location>
</feature>
<dbReference type="Gene3D" id="3.40.50.300">
    <property type="entry name" value="P-loop containing nucleotide triphosphate hydrolases"/>
    <property type="match status" value="1"/>
</dbReference>
<dbReference type="CDD" id="cd06724">
    <property type="entry name" value="PDZ2_Dlg1-2-4-like"/>
    <property type="match status" value="1"/>
</dbReference>
<dbReference type="PANTHER" id="PTHR23119:SF28">
    <property type="entry name" value="DISKS LARGE HOMOLOG 3"/>
    <property type="match status" value="1"/>
</dbReference>
<dbReference type="Pfam" id="PF09058">
    <property type="entry name" value="L27_1"/>
    <property type="match status" value="1"/>
</dbReference>
<dbReference type="InterPro" id="IPR027417">
    <property type="entry name" value="P-loop_NTPase"/>
</dbReference>
<dbReference type="GO" id="GO:0035255">
    <property type="term" value="F:ionotropic glutamate receptor binding"/>
    <property type="evidence" value="ECO:0007669"/>
    <property type="project" value="TreeGrafter"/>
</dbReference>
<dbReference type="InterPro" id="IPR036892">
    <property type="entry name" value="L27_dom_sf"/>
</dbReference>
<dbReference type="CDD" id="cd06723">
    <property type="entry name" value="PDZ1_Dlg1-2-4-like"/>
    <property type="match status" value="1"/>
</dbReference>
<dbReference type="InterPro" id="IPR020590">
    <property type="entry name" value="Guanylate_kinase_CS"/>
</dbReference>
<dbReference type="InterPro" id="IPR019583">
    <property type="entry name" value="DLG1-4_PDZ_assoc"/>
</dbReference>
<dbReference type="PIRSF" id="PIRSF001741">
    <property type="entry name" value="MAGUK_DLGH"/>
    <property type="match status" value="1"/>
</dbReference>
<dbReference type="CDD" id="cd06795">
    <property type="entry name" value="PDZ3_Dlg1-2-4-like"/>
    <property type="match status" value="1"/>
</dbReference>
<dbReference type="Proteomes" id="UP000694523">
    <property type="component" value="Unplaced"/>
</dbReference>
<dbReference type="FunFam" id="2.30.30.40:FF:000008">
    <property type="entry name" value="Disks large homolog 1 isoform 2"/>
    <property type="match status" value="1"/>
</dbReference>
<evidence type="ECO:0000256" key="5">
    <source>
        <dbReference type="ARBA" id="ARBA00022737"/>
    </source>
</evidence>
<evidence type="ECO:0000256" key="6">
    <source>
        <dbReference type="ARBA" id="ARBA00023136"/>
    </source>
</evidence>
<dbReference type="SUPFAM" id="SSF50156">
    <property type="entry name" value="PDZ domain-like"/>
    <property type="match status" value="3"/>
</dbReference>
<dbReference type="InterPro" id="IPR001478">
    <property type="entry name" value="PDZ"/>
</dbReference>
<dbReference type="SUPFAM" id="SSF52540">
    <property type="entry name" value="P-loop containing nucleoside triphosphate hydrolases"/>
    <property type="match status" value="1"/>
</dbReference>
<dbReference type="FunFam" id="3.30.63.10:FF:000001">
    <property type="entry name" value="Disks large homolog 1 isoform 2"/>
    <property type="match status" value="1"/>
</dbReference>
<feature type="domain" description="PDZ" evidence="11">
    <location>
        <begin position="155"/>
        <end position="242"/>
    </location>
</feature>
<dbReference type="InterPro" id="IPR001452">
    <property type="entry name" value="SH3_domain"/>
</dbReference>
<dbReference type="Ensembl" id="ENSNMLT00000008759.1">
    <property type="protein sequence ID" value="ENSNMLP00000007693.1"/>
    <property type="gene ID" value="ENSNMLG00000002804.1"/>
</dbReference>
<dbReference type="FunFam" id="2.30.42.10:FF:000002">
    <property type="entry name" value="Disks large homolog 4 isoform 2"/>
    <property type="match status" value="1"/>
</dbReference>
<accession>A0A8C6SLQ1</accession>
<evidence type="ECO:0000259" key="11">
    <source>
        <dbReference type="PROSITE" id="PS50106"/>
    </source>
</evidence>
<dbReference type="InterPro" id="IPR019590">
    <property type="entry name" value="DLG1_PEST_dom"/>
</dbReference>
<dbReference type="InterPro" id="IPR015143">
    <property type="entry name" value="L27_1"/>
</dbReference>
<keyword evidence="13" id="KW-1185">Reference proteome</keyword>
<dbReference type="Gene3D" id="1.10.287.470">
    <property type="entry name" value="Helix hairpin bin"/>
    <property type="match status" value="1"/>
</dbReference>
<dbReference type="PANTHER" id="PTHR23119">
    <property type="entry name" value="DISCS LARGE"/>
    <property type="match status" value="1"/>
</dbReference>
<sequence>MTLQVESSMVHKYDTDRAVGLLRQYQANMTSPEEQSLKTSVAKVSAVLGSHLFKALLDIQECYEVTLKLNAEQTVVVKADRQHVWEDQNEEEEGASMVRVTSRRSPHKVERVSGLVTLSTVDIPEANPPPIIVNADSLDAGPYVNGSDGMYKYEEIILERGNSGLGFSIAGGIDNPHIPDDPGIFITKIIPGGAAAMDGRLGVNDCVLRVNDVDVSEVVHSRAVEALKEAGPVVRLLVRRRQAPPETILEVNLLKGPKGLGFSIAGGIGNQHIPGDNSIYITKIIEGGAAQKDGRLQTGDRLLAVNNIVLQDVRHEEAVAALKNTSDMVYLKVAKPGPVHLNDMYAPPDYSSSLALPPAFPTMVDNHVSHNYMGAMEPKPVYPPTQVTPSRYSPVPRHMMGEEDFTREPRKVLLHKGSTGLGFNIVGGEDGEGIFVSFILAGGPADLSGELRRGDRILSVSTPNINADLHLSHLTHKLALPWFVVGEWCQSKECHTEQAAAALKRAGQTVTIIAQYRPEEYSRFESKIHDLREQMMNSSMSSGSGSLRTSEKRSLYVRALFDYDRTRDSCLPSQGLSFSYGDILHVINASDDEWWQARLVTPHGESEQIGVIPSKKRVEKKERARLKTVKFHARTGMIESNRPVKVKRKKSFNLSRKFPFYKSKENIVQEMVESEQCLTSNTSDSESSSKGQEDTILSYEPVIRQEIHYTRPVIILGPMKDRVNDDLISEFPHKFGSCVPHTTRPRRENEMDGQDYHFVGSREQMEKDIQDNKFIEAGQFNENLYGTSILSVRTVAERGKHCILDVSGNAIKRLQQAQLYPIAIFIKPKSIEALMEMNKRQTYEQANKVFDKAVKLEQDFGEYFTAIVQGDSLEEIYNKIKLIIEEQSGPYIWIPSSEKL</sequence>
<reference evidence="12" key="1">
    <citation type="submission" date="2025-08" db="UniProtKB">
        <authorList>
            <consortium name="Ensembl"/>
        </authorList>
    </citation>
    <scope>IDENTIFICATION</scope>
</reference>
<protein>
    <submittedName>
        <fullName evidence="12">Discs, large homolog 3 (Drosophila)</fullName>
    </submittedName>
</protein>
<name>A0A8C6SLQ1_9GOBI</name>
<evidence type="ECO:0000313" key="13">
    <source>
        <dbReference type="Proteomes" id="UP000694523"/>
    </source>
</evidence>
<reference evidence="12" key="2">
    <citation type="submission" date="2025-09" db="UniProtKB">
        <authorList>
            <consortium name="Ensembl"/>
        </authorList>
    </citation>
    <scope>IDENTIFICATION</scope>
</reference>
<dbReference type="GO" id="GO:0043005">
    <property type="term" value="C:neuron projection"/>
    <property type="evidence" value="ECO:0007669"/>
    <property type="project" value="InterPro"/>
</dbReference>
<dbReference type="Pfam" id="PF00595">
    <property type="entry name" value="PDZ"/>
    <property type="match status" value="3"/>
</dbReference>
<dbReference type="AlphaFoldDB" id="A0A8C6SLQ1"/>
<dbReference type="SUPFAM" id="SSF50044">
    <property type="entry name" value="SH3-domain"/>
    <property type="match status" value="1"/>
</dbReference>
<dbReference type="CDD" id="cd12029">
    <property type="entry name" value="SH3_DLG3"/>
    <property type="match status" value="1"/>
</dbReference>
<feature type="compositionally biased region" description="Low complexity" evidence="8">
    <location>
        <begin position="680"/>
        <end position="689"/>
    </location>
</feature>
<dbReference type="Gene3D" id="3.30.63.10">
    <property type="entry name" value="Guanylate Kinase phosphate binding domain"/>
    <property type="match status" value="1"/>
</dbReference>
<dbReference type="CDD" id="cd00071">
    <property type="entry name" value="GMPK"/>
    <property type="match status" value="1"/>
</dbReference>
<dbReference type="GO" id="GO:0007268">
    <property type="term" value="P:chemical synaptic transmission"/>
    <property type="evidence" value="ECO:0007669"/>
    <property type="project" value="InterPro"/>
</dbReference>
<evidence type="ECO:0000256" key="7">
    <source>
        <dbReference type="PROSITE-ProRule" id="PRU00192"/>
    </source>
</evidence>
<dbReference type="GO" id="GO:0099072">
    <property type="term" value="P:regulation of postsynaptic membrane neurotransmitter receptor levels"/>
    <property type="evidence" value="ECO:0007669"/>
    <property type="project" value="TreeGrafter"/>
</dbReference>
<dbReference type="SMART" id="SM00228">
    <property type="entry name" value="PDZ"/>
    <property type="match status" value="3"/>
</dbReference>
<evidence type="ECO:0000256" key="3">
    <source>
        <dbReference type="ARBA" id="ARBA00022443"/>
    </source>
</evidence>
<dbReference type="FunFam" id="3.40.50.300:FF:001402">
    <property type="entry name" value="Discs, large homolog 3 (Drosophila)"/>
    <property type="match status" value="1"/>
</dbReference>
<dbReference type="GO" id="GO:0031594">
    <property type="term" value="C:neuromuscular junction"/>
    <property type="evidence" value="ECO:0007669"/>
    <property type="project" value="InterPro"/>
</dbReference>
<feature type="domain" description="PDZ" evidence="11">
    <location>
        <begin position="250"/>
        <end position="337"/>
    </location>
</feature>
<evidence type="ECO:0000256" key="8">
    <source>
        <dbReference type="SAM" id="MobiDB-lite"/>
    </source>
</evidence>
<dbReference type="Pfam" id="PF00625">
    <property type="entry name" value="Guanylate_kin"/>
    <property type="match status" value="1"/>
</dbReference>
<dbReference type="SUPFAM" id="SSF101288">
    <property type="entry name" value="L27 domain"/>
    <property type="match status" value="1"/>
</dbReference>
<dbReference type="InterPro" id="IPR035763">
    <property type="entry name" value="DLG3_SH3"/>
</dbReference>
<dbReference type="InterPro" id="IPR050614">
    <property type="entry name" value="Synaptic_Scaffolding_LAP-MAGUK"/>
</dbReference>
<evidence type="ECO:0000313" key="12">
    <source>
        <dbReference type="Ensembl" id="ENSNMLP00000007693.1"/>
    </source>
</evidence>
<dbReference type="Pfam" id="PF10600">
    <property type="entry name" value="PDZ_assoc"/>
    <property type="match status" value="1"/>
</dbReference>
<keyword evidence="6" id="KW-0472">Membrane</keyword>
<dbReference type="Gene3D" id="2.30.42.10">
    <property type="match status" value="3"/>
</dbReference>
<dbReference type="InterPro" id="IPR008144">
    <property type="entry name" value="Guanylate_kin-like_dom"/>
</dbReference>
<keyword evidence="3 7" id="KW-0728">SH3 domain</keyword>
<dbReference type="GO" id="GO:0043113">
    <property type="term" value="P:receptor clustering"/>
    <property type="evidence" value="ECO:0007669"/>
    <property type="project" value="TreeGrafter"/>
</dbReference>
<dbReference type="FunFam" id="2.30.42.10:FF:000091">
    <property type="entry name" value="disks large homolog 1 isoform X8"/>
    <property type="match status" value="1"/>
</dbReference>
<dbReference type="InterPro" id="IPR016313">
    <property type="entry name" value="DLG1-like"/>
</dbReference>
<comment type="subcellular location">
    <subcellularLocation>
        <location evidence="1">Cell membrane</location>
        <topology evidence="1">Peripheral membrane protein</topology>
    </subcellularLocation>
</comment>
<dbReference type="GO" id="GO:0019901">
    <property type="term" value="F:protein kinase binding"/>
    <property type="evidence" value="ECO:0007669"/>
    <property type="project" value="TreeGrafter"/>
</dbReference>
<evidence type="ECO:0000256" key="1">
    <source>
        <dbReference type="ARBA" id="ARBA00004202"/>
    </source>
</evidence>
<evidence type="ECO:0000256" key="4">
    <source>
        <dbReference type="ARBA" id="ARBA00022475"/>
    </source>
</evidence>
<dbReference type="GO" id="GO:0016323">
    <property type="term" value="C:basolateral plasma membrane"/>
    <property type="evidence" value="ECO:0007669"/>
    <property type="project" value="TreeGrafter"/>
</dbReference>
<dbReference type="Pfam" id="PF00018">
    <property type="entry name" value="SH3_1"/>
    <property type="match status" value="1"/>
</dbReference>
<dbReference type="GO" id="GO:0098609">
    <property type="term" value="P:cell-cell adhesion"/>
    <property type="evidence" value="ECO:0007669"/>
    <property type="project" value="TreeGrafter"/>
</dbReference>
<keyword evidence="5" id="KW-0677">Repeat</keyword>
<dbReference type="PROSITE" id="PS50002">
    <property type="entry name" value="SH3"/>
    <property type="match status" value="1"/>
</dbReference>
<keyword evidence="4" id="KW-1003">Cell membrane</keyword>
<dbReference type="FunFam" id="2.30.30.40:FF:000027">
    <property type="entry name" value="Disks large homolog 3 isoform 1"/>
    <property type="match status" value="1"/>
</dbReference>
<dbReference type="SMART" id="SM00072">
    <property type="entry name" value="GuKc"/>
    <property type="match status" value="1"/>
</dbReference>
<proteinExistence type="inferred from homology"/>
<dbReference type="Pfam" id="PF10608">
    <property type="entry name" value="MAGUK_N_PEST"/>
    <property type="match status" value="1"/>
</dbReference>
<dbReference type="SMART" id="SM01277">
    <property type="entry name" value="MAGUK_N_PEST"/>
    <property type="match status" value="1"/>
</dbReference>
<dbReference type="InterPro" id="IPR036028">
    <property type="entry name" value="SH3-like_dom_sf"/>
</dbReference>
<dbReference type="PROSITE" id="PS50052">
    <property type="entry name" value="GUANYLATE_KINASE_2"/>
    <property type="match status" value="1"/>
</dbReference>